<feature type="compositionally biased region" description="Polar residues" evidence="1">
    <location>
        <begin position="63"/>
        <end position="77"/>
    </location>
</feature>
<dbReference type="RefSeq" id="XP_002546768.1">
    <property type="nucleotide sequence ID" value="XM_002546722.1"/>
</dbReference>
<organism evidence="2 3">
    <name type="scientific">Candida tropicalis (strain ATCC MYA-3404 / T1)</name>
    <name type="common">Yeast</name>
    <dbReference type="NCBI Taxonomy" id="294747"/>
    <lineage>
        <taxon>Eukaryota</taxon>
        <taxon>Fungi</taxon>
        <taxon>Dikarya</taxon>
        <taxon>Ascomycota</taxon>
        <taxon>Saccharomycotina</taxon>
        <taxon>Pichiomycetes</taxon>
        <taxon>Debaryomycetaceae</taxon>
        <taxon>Candida/Lodderomyces clade</taxon>
        <taxon>Candida</taxon>
    </lineage>
</organism>
<keyword evidence="3" id="KW-1185">Reference proteome</keyword>
<dbReference type="Proteomes" id="UP000002037">
    <property type="component" value="Unassembled WGS sequence"/>
</dbReference>
<dbReference type="KEGG" id="ctp:CTRG_06246"/>
<feature type="region of interest" description="Disordered" evidence="1">
    <location>
        <begin position="56"/>
        <end position="89"/>
    </location>
</feature>
<accession>C5MJK3</accession>
<proteinExistence type="predicted"/>
<dbReference type="VEuPathDB" id="FungiDB:CTRG_06246"/>
<name>C5MJK3_CANTT</name>
<gene>
    <name evidence="2" type="ORF">CTRG_06246</name>
</gene>
<protein>
    <submittedName>
        <fullName evidence="2">Uncharacterized protein</fullName>
    </submittedName>
</protein>
<reference evidence="2 3" key="1">
    <citation type="journal article" date="2009" name="Nature">
        <title>Evolution of pathogenicity and sexual reproduction in eight Candida genomes.</title>
        <authorList>
            <person name="Butler G."/>
            <person name="Rasmussen M.D."/>
            <person name="Lin M.F."/>
            <person name="Santos M.A."/>
            <person name="Sakthikumar S."/>
            <person name="Munro C.A."/>
            <person name="Rheinbay E."/>
            <person name="Grabherr M."/>
            <person name="Forche A."/>
            <person name="Reedy J.L."/>
            <person name="Agrafioti I."/>
            <person name="Arnaud M.B."/>
            <person name="Bates S."/>
            <person name="Brown A.J."/>
            <person name="Brunke S."/>
            <person name="Costanzo M.C."/>
            <person name="Fitzpatrick D.A."/>
            <person name="de Groot P.W."/>
            <person name="Harris D."/>
            <person name="Hoyer L.L."/>
            <person name="Hube B."/>
            <person name="Klis F.M."/>
            <person name="Kodira C."/>
            <person name="Lennard N."/>
            <person name="Logue M.E."/>
            <person name="Martin R."/>
            <person name="Neiman A.M."/>
            <person name="Nikolaou E."/>
            <person name="Quail M.A."/>
            <person name="Quinn J."/>
            <person name="Santos M.C."/>
            <person name="Schmitzberger F.F."/>
            <person name="Sherlock G."/>
            <person name="Shah P."/>
            <person name="Silverstein K.A."/>
            <person name="Skrzypek M.S."/>
            <person name="Soll D."/>
            <person name="Staggs R."/>
            <person name="Stansfield I."/>
            <person name="Stumpf M.P."/>
            <person name="Sudbery P.E."/>
            <person name="Srikantha T."/>
            <person name="Zeng Q."/>
            <person name="Berman J."/>
            <person name="Berriman M."/>
            <person name="Heitman J."/>
            <person name="Gow N.A."/>
            <person name="Lorenz M.C."/>
            <person name="Birren B.W."/>
            <person name="Kellis M."/>
            <person name="Cuomo C.A."/>
        </authorList>
    </citation>
    <scope>NUCLEOTIDE SEQUENCE [LARGE SCALE GENOMIC DNA]</scope>
    <source>
        <strain evidence="3">ATCC MYA-3404 / T1</strain>
    </source>
</reference>
<evidence type="ECO:0000256" key="1">
    <source>
        <dbReference type="SAM" id="MobiDB-lite"/>
    </source>
</evidence>
<dbReference type="GeneID" id="8301589"/>
<evidence type="ECO:0000313" key="3">
    <source>
        <dbReference type="Proteomes" id="UP000002037"/>
    </source>
</evidence>
<feature type="region of interest" description="Disordered" evidence="1">
    <location>
        <begin position="1"/>
        <end position="33"/>
    </location>
</feature>
<sequence>MFFNWLSSDKDDSQSIENTTNIQSSQSGNDDTIENTSDLVELQNCSKITFGDDETNKDDYRAVNNTNDLNDLQNGANESIDDDDDDDDDNVIQKTKQQNKIVETVKSIASKFSKKLEFKITDSCITTKTNDFNVLFQFVLQVSIILGLQFKESTITKYKDMLSKNCFFRCCDIGHSHQDRFCCLKLSKVMNSNYVKYIILLTFSKNHTTDFTKKYAIYTVRRNTIKNKLKELESLSFNKIEMEAEKFQIVRIKKNKASKICKQRKKKREFLRKASEVLPGISRDIENGVIAVDENAKKEFENYIRIANQYNIFDQ</sequence>
<feature type="compositionally biased region" description="Polar residues" evidence="1">
    <location>
        <begin position="15"/>
        <end position="33"/>
    </location>
</feature>
<dbReference type="EMBL" id="GG692412">
    <property type="protein sequence ID" value="EER30092.1"/>
    <property type="molecule type" value="Genomic_DNA"/>
</dbReference>
<dbReference type="AlphaFoldDB" id="C5MJK3"/>
<evidence type="ECO:0000313" key="2">
    <source>
        <dbReference type="EMBL" id="EER30092.1"/>
    </source>
</evidence>
<feature type="compositionally biased region" description="Acidic residues" evidence="1">
    <location>
        <begin position="79"/>
        <end position="89"/>
    </location>
</feature>